<comment type="caution">
    <text evidence="1">The sequence shown here is derived from an EMBL/GenBank/DDBJ whole genome shotgun (WGS) entry which is preliminary data.</text>
</comment>
<gene>
    <name evidence="1" type="ORF">PROFUN_12515</name>
</gene>
<keyword evidence="2" id="KW-1185">Reference proteome</keyword>
<dbReference type="Proteomes" id="UP000241769">
    <property type="component" value="Unassembled WGS sequence"/>
</dbReference>
<protein>
    <submittedName>
        <fullName evidence="1">Uncharacterized protein</fullName>
    </submittedName>
</protein>
<accession>A0A2P6MS16</accession>
<evidence type="ECO:0000313" key="1">
    <source>
        <dbReference type="EMBL" id="PRP74501.1"/>
    </source>
</evidence>
<dbReference type="AlphaFoldDB" id="A0A2P6MS16"/>
<reference evidence="1 2" key="1">
    <citation type="journal article" date="2018" name="Genome Biol. Evol.">
        <title>Multiple Roots of Fruiting Body Formation in Amoebozoa.</title>
        <authorList>
            <person name="Hillmann F."/>
            <person name="Forbes G."/>
            <person name="Novohradska S."/>
            <person name="Ferling I."/>
            <person name="Riege K."/>
            <person name="Groth M."/>
            <person name="Westermann M."/>
            <person name="Marz M."/>
            <person name="Spaller T."/>
            <person name="Winckler T."/>
            <person name="Schaap P."/>
            <person name="Glockner G."/>
        </authorList>
    </citation>
    <scope>NUCLEOTIDE SEQUENCE [LARGE SCALE GENOMIC DNA]</scope>
    <source>
        <strain evidence="1 2">Jena</strain>
    </source>
</reference>
<name>A0A2P6MS16_9EUKA</name>
<proteinExistence type="predicted"/>
<sequence length="96" mass="10097">MDLSPQTKESTSDCETILCNGGSEFNLRWCNGGSETKPPLDITSLMWNSKMGETATAGQSYSFVVVAADGLNGVMIWAAGTAIDGTIGKTNPFVAM</sequence>
<dbReference type="InParanoid" id="A0A2P6MS16"/>
<organism evidence="1 2">
    <name type="scientific">Planoprotostelium fungivorum</name>
    <dbReference type="NCBI Taxonomy" id="1890364"/>
    <lineage>
        <taxon>Eukaryota</taxon>
        <taxon>Amoebozoa</taxon>
        <taxon>Evosea</taxon>
        <taxon>Variosea</taxon>
        <taxon>Cavosteliida</taxon>
        <taxon>Cavosteliaceae</taxon>
        <taxon>Planoprotostelium</taxon>
    </lineage>
</organism>
<dbReference type="EMBL" id="MDYQ01000460">
    <property type="protein sequence ID" value="PRP74501.1"/>
    <property type="molecule type" value="Genomic_DNA"/>
</dbReference>
<evidence type="ECO:0000313" key="2">
    <source>
        <dbReference type="Proteomes" id="UP000241769"/>
    </source>
</evidence>